<dbReference type="Pfam" id="PF00126">
    <property type="entry name" value="HTH_1"/>
    <property type="match status" value="1"/>
</dbReference>
<gene>
    <name evidence="7" type="ORF">EV681_3071</name>
</gene>
<dbReference type="Proteomes" id="UP000293398">
    <property type="component" value="Unassembled WGS sequence"/>
</dbReference>
<dbReference type="GO" id="GO:2000142">
    <property type="term" value="P:regulation of DNA-templated transcription initiation"/>
    <property type="evidence" value="ECO:0007669"/>
    <property type="project" value="TreeGrafter"/>
</dbReference>
<name>A0A4Q7VEX9_9BURK</name>
<evidence type="ECO:0000313" key="7">
    <source>
        <dbReference type="EMBL" id="RZT94650.1"/>
    </source>
</evidence>
<reference evidence="7 8" key="1">
    <citation type="submission" date="2019-02" db="EMBL/GenBank/DDBJ databases">
        <title>Genomic Encyclopedia of Type Strains, Phase IV (KMG-IV): sequencing the most valuable type-strain genomes for metagenomic binning, comparative biology and taxonomic classification.</title>
        <authorList>
            <person name="Goeker M."/>
        </authorList>
    </citation>
    <scope>NUCLEOTIDE SEQUENCE [LARGE SCALE GENOMIC DNA]</scope>
    <source>
        <strain evidence="7 8">DSM 23814</strain>
    </source>
</reference>
<dbReference type="SUPFAM" id="SSF46785">
    <property type="entry name" value="Winged helix' DNA-binding domain"/>
    <property type="match status" value="1"/>
</dbReference>
<dbReference type="GO" id="GO:0003677">
    <property type="term" value="F:DNA binding"/>
    <property type="evidence" value="ECO:0007669"/>
    <property type="project" value="UniProtKB-KW"/>
</dbReference>
<dbReference type="AlphaFoldDB" id="A0A4Q7VEX9"/>
<dbReference type="InterPro" id="IPR000847">
    <property type="entry name" value="LysR_HTH_N"/>
</dbReference>
<sequence>MEQWRLFVQIADLGSLSLTATVRDVAQPALSRQLAALEKACGGRLFERGARGVRLNEVGQRLYPQIVEWLARADELLLEARGESRIASGQVRFGVLASISPQLVTEVFKTVREKFPRIQLQISSGLSGMLAEGIGNGTLDLALLSTNTRDYRSQEIPIGSVPHVLVGAPGDVITRAKTVTFSQLDNLPLLVPGGRYALHGLLLHWAHRKKISLNVVAECDALDLQKQLIRTAGVYAIMAISAVRSDVEKGFLQAAEIVSPALQRNLVLRVSSAKPLTPACREVLRIVEQSAIGLLKADAKPAVRSKR</sequence>
<evidence type="ECO:0000313" key="8">
    <source>
        <dbReference type="Proteomes" id="UP000293398"/>
    </source>
</evidence>
<dbReference type="PANTHER" id="PTHR30293">
    <property type="entry name" value="TRANSCRIPTIONAL REGULATORY PROTEIN NAC-RELATED"/>
    <property type="match status" value="1"/>
</dbReference>
<dbReference type="PROSITE" id="PS50931">
    <property type="entry name" value="HTH_LYSR"/>
    <property type="match status" value="1"/>
</dbReference>
<dbReference type="SUPFAM" id="SSF53850">
    <property type="entry name" value="Periplasmic binding protein-like II"/>
    <property type="match status" value="1"/>
</dbReference>
<organism evidence="7 8">
    <name type="scientific">Advenella incenata</name>
    <dbReference type="NCBI Taxonomy" id="267800"/>
    <lineage>
        <taxon>Bacteria</taxon>
        <taxon>Pseudomonadati</taxon>
        <taxon>Pseudomonadota</taxon>
        <taxon>Betaproteobacteria</taxon>
        <taxon>Burkholderiales</taxon>
        <taxon>Alcaligenaceae</taxon>
    </lineage>
</organism>
<evidence type="ECO:0000259" key="6">
    <source>
        <dbReference type="PROSITE" id="PS50931"/>
    </source>
</evidence>
<keyword evidence="5" id="KW-0804">Transcription</keyword>
<comment type="caution">
    <text evidence="7">The sequence shown here is derived from an EMBL/GenBank/DDBJ whole genome shotgun (WGS) entry which is preliminary data.</text>
</comment>
<dbReference type="Pfam" id="PF03466">
    <property type="entry name" value="LysR_substrate"/>
    <property type="match status" value="1"/>
</dbReference>
<dbReference type="PANTHER" id="PTHR30293:SF0">
    <property type="entry name" value="NITROGEN ASSIMILATION REGULATORY PROTEIN NAC"/>
    <property type="match status" value="1"/>
</dbReference>
<dbReference type="Gene3D" id="3.40.190.290">
    <property type="match status" value="1"/>
</dbReference>
<evidence type="ECO:0000256" key="5">
    <source>
        <dbReference type="ARBA" id="ARBA00023163"/>
    </source>
</evidence>
<evidence type="ECO:0000256" key="4">
    <source>
        <dbReference type="ARBA" id="ARBA00023159"/>
    </source>
</evidence>
<comment type="similarity">
    <text evidence="1">Belongs to the LysR transcriptional regulatory family.</text>
</comment>
<dbReference type="InterPro" id="IPR005119">
    <property type="entry name" value="LysR_subst-bd"/>
</dbReference>
<feature type="domain" description="HTH lysR-type" evidence="6">
    <location>
        <begin position="1"/>
        <end position="56"/>
    </location>
</feature>
<protein>
    <submittedName>
        <fullName evidence="7">LysR family transcriptional regulator</fullName>
    </submittedName>
</protein>
<evidence type="ECO:0000256" key="2">
    <source>
        <dbReference type="ARBA" id="ARBA00023015"/>
    </source>
</evidence>
<dbReference type="InterPro" id="IPR036390">
    <property type="entry name" value="WH_DNA-bd_sf"/>
</dbReference>
<proteinExistence type="inferred from homology"/>
<accession>A0A4Q7VEX9</accession>
<keyword evidence="3" id="KW-0238">DNA-binding</keyword>
<evidence type="ECO:0000256" key="1">
    <source>
        <dbReference type="ARBA" id="ARBA00009437"/>
    </source>
</evidence>
<dbReference type="EMBL" id="SHKO01000002">
    <property type="protein sequence ID" value="RZT94650.1"/>
    <property type="molecule type" value="Genomic_DNA"/>
</dbReference>
<keyword evidence="2" id="KW-0805">Transcription regulation</keyword>
<dbReference type="InterPro" id="IPR036388">
    <property type="entry name" value="WH-like_DNA-bd_sf"/>
</dbReference>
<evidence type="ECO:0000256" key="3">
    <source>
        <dbReference type="ARBA" id="ARBA00023125"/>
    </source>
</evidence>
<keyword evidence="8" id="KW-1185">Reference proteome</keyword>
<dbReference type="GO" id="GO:0003700">
    <property type="term" value="F:DNA-binding transcription factor activity"/>
    <property type="evidence" value="ECO:0007669"/>
    <property type="project" value="InterPro"/>
</dbReference>
<dbReference type="Gene3D" id="1.10.10.10">
    <property type="entry name" value="Winged helix-like DNA-binding domain superfamily/Winged helix DNA-binding domain"/>
    <property type="match status" value="1"/>
</dbReference>
<keyword evidence="4" id="KW-0010">Activator</keyword>